<dbReference type="Gene3D" id="3.30.160.320">
    <property type="match status" value="1"/>
</dbReference>
<name>A0A1B2ZDP5_CHEQU</name>
<evidence type="ECO:0000313" key="4">
    <source>
        <dbReference type="EMBL" id="AOE23899.1"/>
    </source>
</evidence>
<protein>
    <submittedName>
        <fullName evidence="4">Antilipolysacchride factor</fullName>
    </submittedName>
</protein>
<dbReference type="OrthoDB" id="6367024at2759"/>
<evidence type="ECO:0000256" key="2">
    <source>
        <dbReference type="ARBA" id="ARBA00023022"/>
    </source>
</evidence>
<evidence type="ECO:0000256" key="3">
    <source>
        <dbReference type="SAM" id="SignalP"/>
    </source>
</evidence>
<dbReference type="InterPro" id="IPR038539">
    <property type="entry name" value="Anti-LPS_factor/Scygonadin_sf"/>
</dbReference>
<keyword evidence="3" id="KW-0732">Signal</keyword>
<organism evidence="4">
    <name type="scientific">Cherax quadricarinatus</name>
    <name type="common">Australian red claw crayfish</name>
    <dbReference type="NCBI Taxonomy" id="27406"/>
    <lineage>
        <taxon>Eukaryota</taxon>
        <taxon>Metazoa</taxon>
        <taxon>Ecdysozoa</taxon>
        <taxon>Arthropoda</taxon>
        <taxon>Crustacea</taxon>
        <taxon>Multicrustacea</taxon>
        <taxon>Malacostraca</taxon>
        <taxon>Eumalacostraca</taxon>
        <taxon>Eucarida</taxon>
        <taxon>Decapoda</taxon>
        <taxon>Pleocyemata</taxon>
        <taxon>Astacidea</taxon>
        <taxon>Parastacoidea</taxon>
        <taxon>Parastacidae</taxon>
        <taxon>Cherax</taxon>
    </lineage>
</organism>
<evidence type="ECO:0000256" key="1">
    <source>
        <dbReference type="ARBA" id="ARBA00022529"/>
    </source>
</evidence>
<keyword evidence="1" id="KW-0929">Antimicrobial</keyword>
<reference evidence="4" key="2">
    <citation type="submission" date="2016-04" db="EMBL/GenBank/DDBJ databases">
        <authorList>
            <person name="Evans L.H."/>
            <person name="Alamgir A."/>
            <person name="Owens N."/>
            <person name="Weber N.D."/>
            <person name="Virtaneva K."/>
            <person name="Barbian K."/>
            <person name="Babar A."/>
            <person name="Rosenke K."/>
        </authorList>
    </citation>
    <scope>NUCLEOTIDE SEQUENCE</scope>
    <source>
        <tissue evidence="4">Hematopoietic tissue</tissue>
    </source>
</reference>
<dbReference type="SMR" id="A0A1B2ZDP5"/>
<dbReference type="GO" id="GO:0042742">
    <property type="term" value="P:defense response to bacterium"/>
    <property type="evidence" value="ECO:0007669"/>
    <property type="project" value="UniProtKB-KW"/>
</dbReference>
<feature type="signal peptide" evidence="3">
    <location>
        <begin position="1"/>
        <end position="25"/>
    </location>
</feature>
<accession>A0A1B2ZDP5</accession>
<dbReference type="AlphaFoldDB" id="A0A1B2ZDP5"/>
<dbReference type="Pfam" id="PF11630">
    <property type="entry name" value="Anti-LPS-SCYG"/>
    <property type="match status" value="1"/>
</dbReference>
<dbReference type="InterPro" id="IPR024509">
    <property type="entry name" value="Anti-LPS_factor/Scygonadin"/>
</dbReference>
<sequence>MRSSVLVSVVAVSLLVAPLVPQSNAQITEALVTAFAGKVAGLWDNGQLELLGNYCNYNVRPTIKKFQLYFNGSMYCPGWTTIRGEASTRSRSGVVGETTKDFIRKAMAAGLITQQQATDFLKT</sequence>
<feature type="chain" id="PRO_5008543160" evidence="3">
    <location>
        <begin position="26"/>
        <end position="123"/>
    </location>
</feature>
<proteinExistence type="evidence at transcript level"/>
<keyword evidence="2" id="KW-0044">Antibiotic</keyword>
<gene>
    <name evidence="4" type="primary">ALF</name>
</gene>
<dbReference type="EMBL" id="KX083340">
    <property type="protein sequence ID" value="AOE23899.1"/>
    <property type="molecule type" value="mRNA"/>
</dbReference>
<reference evidence="4" key="1">
    <citation type="journal article" date="2016" name="Fish Shellfish Immunol.">
        <title>Identification of an anti-lipopolysacchride factor possessing both antiviral and antibacterial activity from the red claw crayfish Cherax quadricarinatus.</title>
        <authorList>
            <person name="Lin F.Y."/>
            <person name="Gao Y."/>
            <person name="Wang H."/>
            <person name="Zhang Q.X."/>
            <person name="Zeng C.L."/>
            <person name="Liu H.P."/>
        </authorList>
    </citation>
    <scope>NUCLEOTIDE SEQUENCE</scope>
    <source>
        <tissue evidence="4">Hematopoietic tissue</tissue>
    </source>
</reference>